<evidence type="ECO:0000313" key="2">
    <source>
        <dbReference type="EMBL" id="QGZ99425.1"/>
    </source>
</evidence>
<sequence>MKKWDNTSEWNAYESGKTYNEKLDLYTNTDLNWDFYKGNQWAGIKTAGLPCPVFNISRSSINYFISSIMSQHTKMVYSVENIPDNPELEEDIEVVEFVKYLSGYAEIKWEKEKMDFKLRQCLLDGANSGDFCIHTYWNPFIKTGQAEKGDFETELVDGVNVMFGNPNNTNVEKQPYILIIGRDMVSNLKKEAEANKVNKDLIESIEPDINYDYQAGKYGKYELEKRDNDGKCLYLIKYWKKDGKVYWNKSTKYCPIRKDVELHKGSDADRYPVAFGNWEMVKNCYHGNPVMSGIIPNQIIINQMFAMVTYWMRMNAFGKTCYDATRISAWTNTIGKAIPVMGDCSGVIQQLQAGSFNSGIFEIIDKAIKYTKDFIGASDAALGNIRPENTSAIIAVQKASSVPLENIQKNLWQFVEDIGLIWAEFILKKYVNRKISYKVGSETKVTQINTEKFRDILLQCKIDVGSSNQWSEIMAMQTLDNLLLNNKIDVVQYLERVPGGNIPKLQELINEKRQELEQVKAQQQAQIQQKQADEEKQVAYEQMASFMETLSPQVQAKLKAMPDVDMEQAVMALMKQSGGNING</sequence>
<dbReference type="EMBL" id="CP046996">
    <property type="protein sequence ID" value="QGZ99425.1"/>
    <property type="molecule type" value="Genomic_DNA"/>
</dbReference>
<dbReference type="Proteomes" id="UP000430508">
    <property type="component" value="Chromosome"/>
</dbReference>
<organism evidence="2 3">
    <name type="scientific">Dehalobacter restrictus</name>
    <dbReference type="NCBI Taxonomy" id="55583"/>
    <lineage>
        <taxon>Bacteria</taxon>
        <taxon>Bacillati</taxon>
        <taxon>Bacillota</taxon>
        <taxon>Clostridia</taxon>
        <taxon>Eubacteriales</taxon>
        <taxon>Desulfitobacteriaceae</taxon>
        <taxon>Dehalobacter</taxon>
    </lineage>
</organism>
<reference evidence="2 3" key="1">
    <citation type="submission" date="2019-12" db="EMBL/GenBank/DDBJ databases">
        <title>Sequence classification of anaerobic respiratory reductive dehalogenases: First we see many, then we see few.</title>
        <authorList>
            <person name="Molenda O."/>
            <person name="Puentes Jacome L.A."/>
            <person name="Cao X."/>
            <person name="Nesbo C.L."/>
            <person name="Tang S."/>
            <person name="Morson N."/>
            <person name="Patron J."/>
            <person name="Lomheim L."/>
            <person name="Wishart D.S."/>
            <person name="Edwards E.A."/>
        </authorList>
    </citation>
    <scope>NUCLEOTIDE SEQUENCE [LARGE SCALE GENOMIC DNA]</scope>
    <source>
        <strain evidence="2 3">12DCA</strain>
    </source>
</reference>
<dbReference type="RefSeq" id="WP_158208113.1">
    <property type="nucleotide sequence ID" value="NZ_CP046996.1"/>
</dbReference>
<feature type="coiled-coil region" evidence="1">
    <location>
        <begin position="502"/>
        <end position="536"/>
    </location>
</feature>
<accession>A0A857DGR6</accession>
<dbReference type="AlphaFoldDB" id="A0A857DGR6"/>
<evidence type="ECO:0000313" key="3">
    <source>
        <dbReference type="Proteomes" id="UP000430508"/>
    </source>
</evidence>
<protein>
    <recommendedName>
        <fullName evidence="4">Portal protein</fullName>
    </recommendedName>
</protein>
<proteinExistence type="predicted"/>
<name>A0A857DGR6_9FIRM</name>
<gene>
    <name evidence="2" type="ORF">GQ588_01465</name>
</gene>
<evidence type="ECO:0008006" key="4">
    <source>
        <dbReference type="Google" id="ProtNLM"/>
    </source>
</evidence>
<evidence type="ECO:0000256" key="1">
    <source>
        <dbReference type="SAM" id="Coils"/>
    </source>
</evidence>
<dbReference type="Pfam" id="PF16510">
    <property type="entry name" value="P22_portal"/>
    <property type="match status" value="1"/>
</dbReference>
<dbReference type="InterPro" id="IPR032427">
    <property type="entry name" value="P22_portal"/>
</dbReference>
<keyword evidence="1" id="KW-0175">Coiled coil</keyword>